<keyword evidence="3" id="KW-1185">Reference proteome</keyword>
<comment type="caution">
    <text evidence="2">The sequence shown here is derived from an EMBL/GenBank/DDBJ whole genome shotgun (WGS) entry which is preliminary data.</text>
</comment>
<proteinExistence type="predicted"/>
<dbReference type="InterPro" id="IPR037037">
    <property type="entry name" value="Pro_3_hydrox_C_sf"/>
</dbReference>
<dbReference type="InterPro" id="IPR008035">
    <property type="entry name" value="Pro_3_hydrox_C"/>
</dbReference>
<sequence>MTDTVGYLAKVHFERDVSIEAFFEWTTFVAMKSTSASMLEKISRYNLFLKSERSMGERFLL</sequence>
<dbReference type="Pfam" id="PF05373">
    <property type="entry name" value="Pro_3_hydrox_C"/>
    <property type="match status" value="1"/>
</dbReference>
<evidence type="ECO:0000259" key="1">
    <source>
        <dbReference type="Pfam" id="PF05373"/>
    </source>
</evidence>
<dbReference type="RefSeq" id="WP_009770828.1">
    <property type="nucleotide sequence ID" value="NZ_AKAU01000285.1"/>
</dbReference>
<dbReference type="EMBL" id="AKAU01000285">
    <property type="protein sequence ID" value="EIM94071.1"/>
    <property type="molecule type" value="Genomic_DNA"/>
</dbReference>
<name>A0ABP2P926_9BURK</name>
<dbReference type="Proteomes" id="UP000004980">
    <property type="component" value="Unassembled WGS sequence"/>
</dbReference>
<reference evidence="2 3" key="1">
    <citation type="journal article" date="2012" name="J. Bacteriol.">
        <title>Draft Genome Sequence of the Soil Bacterium Burkholderia terrae Strain BS001, Which Interacts with Fungal Surface Structures.</title>
        <authorList>
            <person name="Nazir R."/>
            <person name="Hansen M.A."/>
            <person name="Sorensen S."/>
            <person name="van Elsas J.D."/>
        </authorList>
    </citation>
    <scope>NUCLEOTIDE SEQUENCE [LARGE SCALE GENOMIC DNA]</scope>
    <source>
        <strain evidence="2 3">BS001</strain>
    </source>
</reference>
<gene>
    <name evidence="2" type="ORF">WQE_46369</name>
</gene>
<evidence type="ECO:0000313" key="2">
    <source>
        <dbReference type="EMBL" id="EIM94071.1"/>
    </source>
</evidence>
<feature type="domain" description="L-proline 3-hydroxylase C-terminal" evidence="1">
    <location>
        <begin position="3"/>
        <end position="57"/>
    </location>
</feature>
<organism evidence="2 3">
    <name type="scientific">Paraburkholderia hospita</name>
    <dbReference type="NCBI Taxonomy" id="169430"/>
    <lineage>
        <taxon>Bacteria</taxon>
        <taxon>Pseudomonadati</taxon>
        <taxon>Pseudomonadota</taxon>
        <taxon>Betaproteobacteria</taxon>
        <taxon>Burkholderiales</taxon>
        <taxon>Burkholderiaceae</taxon>
        <taxon>Paraburkholderia</taxon>
    </lineage>
</organism>
<accession>A0ABP2P926</accession>
<evidence type="ECO:0000313" key="3">
    <source>
        <dbReference type="Proteomes" id="UP000004980"/>
    </source>
</evidence>
<protein>
    <recommendedName>
        <fullName evidence="1">L-proline 3-hydroxylase C-terminal domain-containing protein</fullName>
    </recommendedName>
</protein>
<dbReference type="Gene3D" id="1.10.1720.10">
    <property type="entry name" value="L-proline 3-hydroxylase, C-terminal domain"/>
    <property type="match status" value="1"/>
</dbReference>